<keyword evidence="3" id="KW-1185">Reference proteome</keyword>
<sequence>MGPRGILPLAPSHDQDGRDTHGLEARATSWSRPISRILSWTTICLRGQPGGSASRVIPSLFGLASGGVCTAGGLPLPPVSSYLTISPLPARRPAVCFCCTFRRVAPPRLERALTGRLAL</sequence>
<feature type="region of interest" description="Disordered" evidence="1">
    <location>
        <begin position="1"/>
        <end position="25"/>
    </location>
</feature>
<name>A0A068NPG5_FIMGI</name>
<proteinExistence type="predicted"/>
<dbReference type="KEGG" id="fgi:OP10G_1899"/>
<evidence type="ECO:0000313" key="3">
    <source>
        <dbReference type="Proteomes" id="UP000027982"/>
    </source>
</evidence>
<reference evidence="2 3" key="1">
    <citation type="journal article" date="2014" name="PLoS ONE">
        <title>The first complete genome sequence of the class fimbriimonadia in the phylum armatimonadetes.</title>
        <authorList>
            <person name="Hu Z.Y."/>
            <person name="Wang Y.Z."/>
            <person name="Im W.T."/>
            <person name="Wang S.Y."/>
            <person name="Zhao G.P."/>
            <person name="Zheng H.J."/>
            <person name="Quan Z.X."/>
        </authorList>
    </citation>
    <scope>NUCLEOTIDE SEQUENCE [LARGE SCALE GENOMIC DNA]</scope>
    <source>
        <strain evidence="2">Gsoil 348</strain>
    </source>
</reference>
<dbReference type="STRING" id="661478.OP10G_1899"/>
<dbReference type="Proteomes" id="UP000027982">
    <property type="component" value="Chromosome"/>
</dbReference>
<gene>
    <name evidence="2" type="ORF">OP10G_1899</name>
</gene>
<dbReference type="EMBL" id="CP007139">
    <property type="protein sequence ID" value="AIE85267.1"/>
    <property type="molecule type" value="Genomic_DNA"/>
</dbReference>
<dbReference type="HOGENOM" id="CLU_2057893_0_0_0"/>
<dbReference type="AntiFam" id="ANF00041">
    <property type="entry name" value="Antisense to RNaseP"/>
</dbReference>
<accession>A0A068NPG5</accession>
<protein>
    <submittedName>
        <fullName evidence="2">Uncharacterized protein</fullName>
    </submittedName>
</protein>
<feature type="compositionally biased region" description="Basic and acidic residues" evidence="1">
    <location>
        <begin position="13"/>
        <end position="24"/>
    </location>
</feature>
<evidence type="ECO:0000256" key="1">
    <source>
        <dbReference type="SAM" id="MobiDB-lite"/>
    </source>
</evidence>
<evidence type="ECO:0000313" key="2">
    <source>
        <dbReference type="EMBL" id="AIE85267.1"/>
    </source>
</evidence>
<dbReference type="AlphaFoldDB" id="A0A068NPG5"/>
<organism evidence="2 3">
    <name type="scientific">Fimbriimonas ginsengisoli Gsoil 348</name>
    <dbReference type="NCBI Taxonomy" id="661478"/>
    <lineage>
        <taxon>Bacteria</taxon>
        <taxon>Bacillati</taxon>
        <taxon>Armatimonadota</taxon>
        <taxon>Fimbriimonadia</taxon>
        <taxon>Fimbriimonadales</taxon>
        <taxon>Fimbriimonadaceae</taxon>
        <taxon>Fimbriimonas</taxon>
    </lineage>
</organism>